<evidence type="ECO:0000256" key="14">
    <source>
        <dbReference type="PIRSR" id="PIRSR006621-2"/>
    </source>
</evidence>
<dbReference type="CDD" id="cd02801">
    <property type="entry name" value="DUS_like_FMN"/>
    <property type="match status" value="1"/>
</dbReference>
<feature type="binding site" evidence="14">
    <location>
        <position position="142"/>
    </location>
    <ligand>
        <name>FMN</name>
        <dbReference type="ChEBI" id="CHEBI:58210"/>
    </ligand>
</feature>
<keyword evidence="8" id="KW-0694">RNA-binding</keyword>
<dbReference type="AlphaFoldDB" id="A0A918TSE2"/>
<dbReference type="InterPro" id="IPR018517">
    <property type="entry name" value="tRNA_hU_synthase_CS"/>
</dbReference>
<comment type="similarity">
    <text evidence="12">Belongs to the dus family.</text>
</comment>
<feature type="active site" description="Proton donor" evidence="13">
    <location>
        <position position="101"/>
    </location>
</feature>
<keyword evidence="9 12" id="KW-0560">Oxidoreductase</keyword>
<dbReference type="RefSeq" id="WP_189571278.1">
    <property type="nucleotide sequence ID" value="NZ_BMXI01000013.1"/>
</dbReference>
<keyword evidence="5 12" id="KW-0288">FMN</keyword>
<organism evidence="16 17">
    <name type="scientific">Roseibacillus persicicus</name>
    <dbReference type="NCBI Taxonomy" id="454148"/>
    <lineage>
        <taxon>Bacteria</taxon>
        <taxon>Pseudomonadati</taxon>
        <taxon>Verrucomicrobiota</taxon>
        <taxon>Verrucomicrobiia</taxon>
        <taxon>Verrucomicrobiales</taxon>
        <taxon>Verrucomicrobiaceae</taxon>
        <taxon>Roseibacillus</taxon>
    </lineage>
</organism>
<comment type="cofactor">
    <cofactor evidence="1 12 14">
        <name>FMN</name>
        <dbReference type="ChEBI" id="CHEBI:58210"/>
    </cofactor>
</comment>
<dbReference type="PIRSF" id="PIRSF006621">
    <property type="entry name" value="Dus"/>
    <property type="match status" value="1"/>
</dbReference>
<dbReference type="Pfam" id="PF01207">
    <property type="entry name" value="Dus"/>
    <property type="match status" value="1"/>
</dbReference>
<dbReference type="GO" id="GO:0000049">
    <property type="term" value="F:tRNA binding"/>
    <property type="evidence" value="ECO:0007669"/>
    <property type="project" value="UniProtKB-KW"/>
</dbReference>
<dbReference type="SUPFAM" id="SSF51395">
    <property type="entry name" value="FMN-linked oxidoreductases"/>
    <property type="match status" value="1"/>
</dbReference>
<reference evidence="16" key="2">
    <citation type="submission" date="2020-09" db="EMBL/GenBank/DDBJ databases">
        <authorList>
            <person name="Sun Q."/>
            <person name="Kim S."/>
        </authorList>
    </citation>
    <scope>NUCLEOTIDE SEQUENCE</scope>
    <source>
        <strain evidence="16">KCTC 12988</strain>
    </source>
</reference>
<keyword evidence="17" id="KW-1185">Reference proteome</keyword>
<evidence type="ECO:0000256" key="4">
    <source>
        <dbReference type="ARBA" id="ARBA00022630"/>
    </source>
</evidence>
<evidence type="ECO:0000256" key="3">
    <source>
        <dbReference type="ARBA" id="ARBA00022555"/>
    </source>
</evidence>
<dbReference type="EMBL" id="BMXI01000013">
    <property type="protein sequence ID" value="GHC59992.1"/>
    <property type="molecule type" value="Genomic_DNA"/>
</dbReference>
<evidence type="ECO:0000256" key="9">
    <source>
        <dbReference type="ARBA" id="ARBA00023002"/>
    </source>
</evidence>
<keyword evidence="6 12" id="KW-0819">tRNA processing</keyword>
<evidence type="ECO:0000256" key="7">
    <source>
        <dbReference type="ARBA" id="ARBA00022857"/>
    </source>
</evidence>
<comment type="caution">
    <text evidence="16">The sequence shown here is derived from an EMBL/GenBank/DDBJ whole genome shotgun (WGS) entry which is preliminary data.</text>
</comment>
<keyword evidence="7" id="KW-0521">NADP</keyword>
<dbReference type="InterPro" id="IPR013785">
    <property type="entry name" value="Aldolase_TIM"/>
</dbReference>
<gene>
    <name evidence="16" type="ORF">GCM10007100_28980</name>
</gene>
<dbReference type="InterPro" id="IPR035587">
    <property type="entry name" value="DUS-like_FMN-bd"/>
</dbReference>
<dbReference type="PROSITE" id="PS01136">
    <property type="entry name" value="UPF0034"/>
    <property type="match status" value="1"/>
</dbReference>
<feature type="binding site" evidence="14">
    <location>
        <position position="172"/>
    </location>
    <ligand>
        <name>FMN</name>
        <dbReference type="ChEBI" id="CHEBI:58210"/>
    </ligand>
</feature>
<evidence type="ECO:0000256" key="10">
    <source>
        <dbReference type="ARBA" id="ARBA00048205"/>
    </source>
</evidence>
<evidence type="ECO:0000259" key="15">
    <source>
        <dbReference type="Pfam" id="PF01207"/>
    </source>
</evidence>
<name>A0A918TSE2_9BACT</name>
<dbReference type="EC" id="1.3.1.-" evidence="12"/>
<protein>
    <recommendedName>
        <fullName evidence="12">tRNA-dihydrouridine synthase</fullName>
        <ecNumber evidence="12">1.3.1.-</ecNumber>
    </recommendedName>
</protein>
<evidence type="ECO:0000256" key="8">
    <source>
        <dbReference type="ARBA" id="ARBA00022884"/>
    </source>
</evidence>
<keyword evidence="4 12" id="KW-0285">Flavoprotein</keyword>
<feature type="binding site" evidence="14">
    <location>
        <begin position="227"/>
        <end position="228"/>
    </location>
    <ligand>
        <name>FMN</name>
        <dbReference type="ChEBI" id="CHEBI:58210"/>
    </ligand>
</feature>
<dbReference type="GO" id="GO:0017150">
    <property type="term" value="F:tRNA dihydrouridine synthase activity"/>
    <property type="evidence" value="ECO:0007669"/>
    <property type="project" value="InterPro"/>
</dbReference>
<comment type="catalytic activity">
    <reaction evidence="10">
        <text>a 5,6-dihydrouridine in tRNA + NADP(+) = a uridine in tRNA + NADPH + H(+)</text>
        <dbReference type="Rhea" id="RHEA:23624"/>
        <dbReference type="Rhea" id="RHEA-COMP:13339"/>
        <dbReference type="Rhea" id="RHEA-COMP:13887"/>
        <dbReference type="ChEBI" id="CHEBI:15378"/>
        <dbReference type="ChEBI" id="CHEBI:57783"/>
        <dbReference type="ChEBI" id="CHEBI:58349"/>
        <dbReference type="ChEBI" id="CHEBI:65315"/>
        <dbReference type="ChEBI" id="CHEBI:74443"/>
    </reaction>
</comment>
<dbReference type="InterPro" id="IPR001269">
    <property type="entry name" value="DUS_fam"/>
</dbReference>
<accession>A0A918TSE2</accession>
<evidence type="ECO:0000256" key="2">
    <source>
        <dbReference type="ARBA" id="ARBA00002790"/>
    </source>
</evidence>
<comment type="function">
    <text evidence="2 12">Catalyzes the synthesis of 5,6-dihydrouridine (D), a modified base found in the D-loop of most tRNAs, via the reduction of the C5-C6 double bond in target uridines.</text>
</comment>
<evidence type="ECO:0000256" key="5">
    <source>
        <dbReference type="ARBA" id="ARBA00022643"/>
    </source>
</evidence>
<dbReference type="Proteomes" id="UP000644507">
    <property type="component" value="Unassembled WGS sequence"/>
</dbReference>
<evidence type="ECO:0000256" key="12">
    <source>
        <dbReference type="PIRNR" id="PIRNR006621"/>
    </source>
</evidence>
<feature type="binding site" evidence="14">
    <location>
        <position position="70"/>
    </location>
    <ligand>
        <name>FMN</name>
        <dbReference type="ChEBI" id="CHEBI:58210"/>
    </ligand>
</feature>
<dbReference type="NCBIfam" id="TIGR00737">
    <property type="entry name" value="nifR3_yhdG"/>
    <property type="match status" value="1"/>
</dbReference>
<dbReference type="PANTHER" id="PTHR45846">
    <property type="entry name" value="TRNA-DIHYDROURIDINE(47) SYNTHASE [NAD(P)(+)]-LIKE"/>
    <property type="match status" value="1"/>
</dbReference>
<keyword evidence="14" id="KW-0547">Nucleotide-binding</keyword>
<evidence type="ECO:0000313" key="16">
    <source>
        <dbReference type="EMBL" id="GHC59992.1"/>
    </source>
</evidence>
<comment type="catalytic activity">
    <reaction evidence="11">
        <text>a 5,6-dihydrouridine in tRNA + NAD(+) = a uridine in tRNA + NADH + H(+)</text>
        <dbReference type="Rhea" id="RHEA:54452"/>
        <dbReference type="Rhea" id="RHEA-COMP:13339"/>
        <dbReference type="Rhea" id="RHEA-COMP:13887"/>
        <dbReference type="ChEBI" id="CHEBI:15378"/>
        <dbReference type="ChEBI" id="CHEBI:57540"/>
        <dbReference type="ChEBI" id="CHEBI:57945"/>
        <dbReference type="ChEBI" id="CHEBI:65315"/>
        <dbReference type="ChEBI" id="CHEBI:74443"/>
    </reaction>
</comment>
<evidence type="ECO:0000256" key="1">
    <source>
        <dbReference type="ARBA" id="ARBA00001917"/>
    </source>
</evidence>
<evidence type="ECO:0000313" key="17">
    <source>
        <dbReference type="Proteomes" id="UP000644507"/>
    </source>
</evidence>
<dbReference type="InterPro" id="IPR004652">
    <property type="entry name" value="DusB-like"/>
</dbReference>
<dbReference type="InterPro" id="IPR024036">
    <property type="entry name" value="tRNA-dHydroUridine_Synthase_C"/>
</dbReference>
<dbReference type="GO" id="GO:0050660">
    <property type="term" value="F:flavin adenine dinucleotide binding"/>
    <property type="evidence" value="ECO:0007669"/>
    <property type="project" value="InterPro"/>
</dbReference>
<sequence>MLPWFSDGQFPLFLAPMAGVTDVTFRTICKEMGADVMVTEFVSAEGIMQADHRTRKYTEFTDGQRPVGVQLFGADGVRMGEAAKKIIDWKRPDFIDINFGCPVNKVVSKNGGSSLLKDCPLLAATARGIVAAVGDQVPVTAKIRAGWDLTTINAEEVCGILESEGIASIAVHGRTRSQGYSGEADWNVIDLAARSVGIPVVGNGDITSGEILAKRKEETAVSGVMIGRAAMQNPWIFKEAKHFLQTGETLPPLPVEERWPLIFRHCRLATESDRYGDERHTMMAMRSRLMAYCKGFPGSKALRRQLSQVESVAQLEDLAAEHLVMEHHDEDLTTSTGTAST</sequence>
<feature type="binding site" evidence="14">
    <location>
        <begin position="16"/>
        <end position="18"/>
    </location>
    <ligand>
        <name>FMN</name>
        <dbReference type="ChEBI" id="CHEBI:58210"/>
    </ligand>
</feature>
<keyword evidence="3" id="KW-0820">tRNA-binding</keyword>
<dbReference type="Gene3D" id="1.10.1200.80">
    <property type="entry name" value="Putative flavin oxidoreducatase, domain 2"/>
    <property type="match status" value="1"/>
</dbReference>
<proteinExistence type="inferred from homology"/>
<reference evidence="16" key="1">
    <citation type="journal article" date="2014" name="Int. J. Syst. Evol. Microbiol.">
        <title>Complete genome sequence of Corynebacterium casei LMG S-19264T (=DSM 44701T), isolated from a smear-ripened cheese.</title>
        <authorList>
            <consortium name="US DOE Joint Genome Institute (JGI-PGF)"/>
            <person name="Walter F."/>
            <person name="Albersmeier A."/>
            <person name="Kalinowski J."/>
            <person name="Ruckert C."/>
        </authorList>
    </citation>
    <scope>NUCLEOTIDE SEQUENCE</scope>
    <source>
        <strain evidence="16">KCTC 12988</strain>
    </source>
</reference>
<dbReference type="PANTHER" id="PTHR45846:SF1">
    <property type="entry name" value="TRNA-DIHYDROURIDINE(47) SYNTHASE [NAD(P)(+)]-LIKE"/>
    <property type="match status" value="1"/>
</dbReference>
<evidence type="ECO:0000256" key="11">
    <source>
        <dbReference type="ARBA" id="ARBA00048802"/>
    </source>
</evidence>
<evidence type="ECO:0000256" key="13">
    <source>
        <dbReference type="PIRSR" id="PIRSR006621-1"/>
    </source>
</evidence>
<dbReference type="Gene3D" id="3.20.20.70">
    <property type="entry name" value="Aldolase class I"/>
    <property type="match status" value="1"/>
</dbReference>
<feature type="domain" description="DUS-like FMN-binding" evidence="15">
    <location>
        <begin position="14"/>
        <end position="319"/>
    </location>
</feature>
<evidence type="ECO:0000256" key="6">
    <source>
        <dbReference type="ARBA" id="ARBA00022694"/>
    </source>
</evidence>